<dbReference type="EMBL" id="AMZH03009538">
    <property type="protein sequence ID" value="RRT56636.1"/>
    <property type="molecule type" value="Genomic_DNA"/>
</dbReference>
<feature type="compositionally biased region" description="Basic and acidic residues" evidence="1">
    <location>
        <begin position="26"/>
        <end position="35"/>
    </location>
</feature>
<name>A0A426YY19_ENSVE</name>
<gene>
    <name evidence="2" type="ORF">B296_00028641</name>
</gene>
<organism evidence="2 3">
    <name type="scientific">Ensete ventricosum</name>
    <name type="common">Abyssinian banana</name>
    <name type="synonym">Musa ensete</name>
    <dbReference type="NCBI Taxonomy" id="4639"/>
    <lineage>
        <taxon>Eukaryota</taxon>
        <taxon>Viridiplantae</taxon>
        <taxon>Streptophyta</taxon>
        <taxon>Embryophyta</taxon>
        <taxon>Tracheophyta</taxon>
        <taxon>Spermatophyta</taxon>
        <taxon>Magnoliopsida</taxon>
        <taxon>Liliopsida</taxon>
        <taxon>Zingiberales</taxon>
        <taxon>Musaceae</taxon>
        <taxon>Ensete</taxon>
    </lineage>
</organism>
<evidence type="ECO:0000313" key="2">
    <source>
        <dbReference type="EMBL" id="RRT56636.1"/>
    </source>
</evidence>
<feature type="region of interest" description="Disordered" evidence="1">
    <location>
        <begin position="176"/>
        <end position="200"/>
    </location>
</feature>
<protein>
    <submittedName>
        <fullName evidence="2">Uncharacterized protein</fullName>
    </submittedName>
</protein>
<evidence type="ECO:0000256" key="1">
    <source>
        <dbReference type="SAM" id="MobiDB-lite"/>
    </source>
</evidence>
<evidence type="ECO:0000313" key="3">
    <source>
        <dbReference type="Proteomes" id="UP000287651"/>
    </source>
</evidence>
<accession>A0A426YY19</accession>
<proteinExistence type="predicted"/>
<feature type="region of interest" description="Disordered" evidence="1">
    <location>
        <begin position="1"/>
        <end position="60"/>
    </location>
</feature>
<sequence>MLAARREGTATVRSDGEVEGSGSRRLRAEGSDRRSRLCAGGQWQGGRGSGDSSNGCSRGGGLMGATTTTIEAETRVRVDGCVVAMRAASGGGGLRGCAEEQRVMAAGASAGCSRRGEKEAEEATIAAKVSGKRRKQQPTMGGSGGCRPKLAAAAVKKVSGWLRLRLRGRGWAALEGEETTALDPAVGSGGGGDAGEGRHD</sequence>
<reference evidence="2 3" key="1">
    <citation type="journal article" date="2014" name="Agronomy (Basel)">
        <title>A Draft Genome Sequence for Ensete ventricosum, the Drought-Tolerant Tree Against Hunger.</title>
        <authorList>
            <person name="Harrison J."/>
            <person name="Moore K.A."/>
            <person name="Paszkiewicz K."/>
            <person name="Jones T."/>
            <person name="Grant M."/>
            <person name="Ambacheew D."/>
            <person name="Muzemil S."/>
            <person name="Studholme D.J."/>
        </authorList>
    </citation>
    <scope>NUCLEOTIDE SEQUENCE [LARGE SCALE GENOMIC DNA]</scope>
</reference>
<comment type="caution">
    <text evidence="2">The sequence shown here is derived from an EMBL/GenBank/DDBJ whole genome shotgun (WGS) entry which is preliminary data.</text>
</comment>
<dbReference type="AlphaFoldDB" id="A0A426YY19"/>
<feature type="region of interest" description="Disordered" evidence="1">
    <location>
        <begin position="128"/>
        <end position="148"/>
    </location>
</feature>
<dbReference type="Proteomes" id="UP000287651">
    <property type="component" value="Unassembled WGS sequence"/>
</dbReference>